<dbReference type="OrthoDB" id="978976at2"/>
<protein>
    <submittedName>
        <fullName evidence="1">Uncharacterized protein</fullName>
    </submittedName>
</protein>
<keyword evidence="2" id="KW-1185">Reference proteome</keyword>
<gene>
    <name evidence="1" type="ORF">ACM44_12005</name>
</gene>
<dbReference type="Proteomes" id="UP000035900">
    <property type="component" value="Unassembled WGS sequence"/>
</dbReference>
<proteinExistence type="predicted"/>
<sequence length="327" mass="39234">MALELYNPFDELIFDESFCFLTGKLSLESVSVFPEWLLDHFKIGDDPFEMMEKEKIFRYRDLRLPCTSEVKNAFDQLDEKFREAYQKGYEGIAALEEELIFQWSAKIVYGIMHHEFQHEKKRMARRGEEFQISKDLKERFGLFHLMLQSVIKPVKFKGRKPWSLVVFPLKYSADIFSYRDDMINLLFTMGVDQFGFIIHMQDNGAIAEREQELLEKMKGYVLHPVQYEELYAKFHYSDYLLQYRPKYNIEFTDNQVIIESVPMSADQNRPLFGFWDQKVYAQLLANYWEVYGIRQEDIIRHQRPMLSFLQDPYSHDFIDPEKIDLPF</sequence>
<reference evidence="1 2" key="1">
    <citation type="journal article" date="2004" name="Int. J. Syst. Evol. Microbiol.">
        <title>Kaistella koreensis gen. nov., sp. nov., a novel member of the Chryseobacterium-Bergeyella-Riemerella branch.</title>
        <authorList>
            <person name="Kim M.K."/>
            <person name="Im W.T."/>
            <person name="Shin Y.K."/>
            <person name="Lim J.H."/>
            <person name="Kim S.H."/>
            <person name="Lee B.C."/>
            <person name="Park M.Y."/>
            <person name="Lee K.Y."/>
            <person name="Lee S.T."/>
        </authorList>
    </citation>
    <scope>NUCLEOTIDE SEQUENCE [LARGE SCALE GENOMIC DNA]</scope>
    <source>
        <strain evidence="1 2">CCUG 49689</strain>
    </source>
</reference>
<accession>A0A0J7IX31</accession>
<evidence type="ECO:0000313" key="2">
    <source>
        <dbReference type="Proteomes" id="UP000035900"/>
    </source>
</evidence>
<dbReference type="EMBL" id="LFNG01000017">
    <property type="protein sequence ID" value="KMQ70517.1"/>
    <property type="molecule type" value="Genomic_DNA"/>
</dbReference>
<dbReference type="AlphaFoldDB" id="A0A0J7IX31"/>
<evidence type="ECO:0000313" key="1">
    <source>
        <dbReference type="EMBL" id="KMQ70517.1"/>
    </source>
</evidence>
<name>A0A0J7IX31_9FLAO</name>
<dbReference type="PATRIC" id="fig|1304281.5.peg.2578"/>
<organism evidence="1 2">
    <name type="scientific">Chryseobacterium koreense CCUG 49689</name>
    <dbReference type="NCBI Taxonomy" id="1304281"/>
    <lineage>
        <taxon>Bacteria</taxon>
        <taxon>Pseudomonadati</taxon>
        <taxon>Bacteroidota</taxon>
        <taxon>Flavobacteriia</taxon>
        <taxon>Flavobacteriales</taxon>
        <taxon>Weeksellaceae</taxon>
        <taxon>Chryseobacterium group</taxon>
        <taxon>Chryseobacterium</taxon>
    </lineage>
</organism>
<comment type="caution">
    <text evidence="1">The sequence shown here is derived from an EMBL/GenBank/DDBJ whole genome shotgun (WGS) entry which is preliminary data.</text>
</comment>